<dbReference type="CDD" id="cd16464">
    <property type="entry name" value="RING-H2_Pirh2-like"/>
    <property type="match status" value="1"/>
</dbReference>
<dbReference type="GO" id="GO:0008270">
    <property type="term" value="F:zinc ion binding"/>
    <property type="evidence" value="ECO:0007669"/>
    <property type="project" value="UniProtKB-KW"/>
</dbReference>
<feature type="compositionally biased region" description="Low complexity" evidence="5">
    <location>
        <begin position="113"/>
        <end position="131"/>
    </location>
</feature>
<evidence type="ECO:0000259" key="7">
    <source>
        <dbReference type="PROSITE" id="PS51266"/>
    </source>
</evidence>
<evidence type="ECO:0000256" key="5">
    <source>
        <dbReference type="SAM" id="MobiDB-lite"/>
    </source>
</evidence>
<dbReference type="SMART" id="SM00184">
    <property type="entry name" value="RING"/>
    <property type="match status" value="1"/>
</dbReference>
<evidence type="ECO:0000313" key="9">
    <source>
        <dbReference type="EMBL" id="CUS07246.1"/>
    </source>
</evidence>
<feature type="region of interest" description="Disordered" evidence="5">
    <location>
        <begin position="485"/>
        <end position="530"/>
    </location>
</feature>
<feature type="region of interest" description="Disordered" evidence="5">
    <location>
        <begin position="83"/>
        <end position="149"/>
    </location>
</feature>
<dbReference type="SUPFAM" id="SSF161245">
    <property type="entry name" value="Zinc hairpin stack"/>
    <property type="match status" value="1"/>
</dbReference>
<feature type="region of interest" description="Disordered" evidence="5">
    <location>
        <begin position="564"/>
        <end position="650"/>
    </location>
</feature>
<dbReference type="InterPro" id="IPR017921">
    <property type="entry name" value="Znf_CTCHY"/>
</dbReference>
<feature type="compositionally biased region" description="Acidic residues" evidence="5">
    <location>
        <begin position="564"/>
        <end position="582"/>
    </location>
</feature>
<evidence type="ECO:0000259" key="8">
    <source>
        <dbReference type="PROSITE" id="PS51270"/>
    </source>
</evidence>
<evidence type="ECO:0008006" key="11">
    <source>
        <dbReference type="Google" id="ProtNLM"/>
    </source>
</evidence>
<dbReference type="GO" id="GO:0016567">
    <property type="term" value="P:protein ubiquitination"/>
    <property type="evidence" value="ECO:0007669"/>
    <property type="project" value="TreeGrafter"/>
</dbReference>
<dbReference type="InterPro" id="IPR001841">
    <property type="entry name" value="Znf_RING"/>
</dbReference>
<protein>
    <recommendedName>
        <fullName evidence="11">RING-type domain-containing protein</fullName>
    </recommendedName>
</protein>
<evidence type="ECO:0000256" key="2">
    <source>
        <dbReference type="ARBA" id="ARBA00022771"/>
    </source>
</evidence>
<dbReference type="GO" id="GO:0006511">
    <property type="term" value="P:ubiquitin-dependent protein catabolic process"/>
    <property type="evidence" value="ECO:0007669"/>
    <property type="project" value="TreeGrafter"/>
</dbReference>
<dbReference type="PANTHER" id="PTHR21319:SF0">
    <property type="entry name" value="AND RING FINGER DOMAIN PROTEIN, PUTATIVE (AFU_ORTHOLOGUE AFUA_1G08900)-RELATED"/>
    <property type="match status" value="1"/>
</dbReference>
<organism evidence="9 10">
    <name type="scientific">Tuber aestivum</name>
    <name type="common">summer truffle</name>
    <dbReference type="NCBI Taxonomy" id="59557"/>
    <lineage>
        <taxon>Eukaryota</taxon>
        <taxon>Fungi</taxon>
        <taxon>Dikarya</taxon>
        <taxon>Ascomycota</taxon>
        <taxon>Pezizomycotina</taxon>
        <taxon>Pezizomycetes</taxon>
        <taxon>Pezizales</taxon>
        <taxon>Tuberaceae</taxon>
        <taxon>Tuber</taxon>
    </lineage>
</organism>
<feature type="region of interest" description="Disordered" evidence="5">
    <location>
        <begin position="18"/>
        <end position="46"/>
    </location>
</feature>
<dbReference type="Gene3D" id="3.30.40.10">
    <property type="entry name" value="Zinc/RING finger domain, C3HC4 (zinc finger)"/>
    <property type="match status" value="1"/>
</dbReference>
<dbReference type="Gene3D" id="2.20.28.10">
    <property type="match status" value="1"/>
</dbReference>
<dbReference type="InterPro" id="IPR039512">
    <property type="entry name" value="RCHY1_zinc-ribbon"/>
</dbReference>
<feature type="domain" description="CTCHY-type" evidence="8">
    <location>
        <begin position="309"/>
        <end position="375"/>
    </location>
</feature>
<dbReference type="Pfam" id="PF05495">
    <property type="entry name" value="zf-CHY"/>
    <property type="match status" value="1"/>
</dbReference>
<name>A0A292PIQ7_9PEZI</name>
<feature type="domain" description="RING-type" evidence="6">
    <location>
        <begin position="376"/>
        <end position="417"/>
    </location>
</feature>
<dbReference type="PROSITE" id="PS51266">
    <property type="entry name" value="ZF_CHY"/>
    <property type="match status" value="1"/>
</dbReference>
<dbReference type="InterPro" id="IPR013083">
    <property type="entry name" value="Znf_RING/FYVE/PHD"/>
</dbReference>
<feature type="domain" description="CHY-type" evidence="7">
    <location>
        <begin position="240"/>
        <end position="307"/>
    </location>
</feature>
<proteinExistence type="predicted"/>
<dbReference type="Proteomes" id="UP001412239">
    <property type="component" value="Unassembled WGS sequence"/>
</dbReference>
<reference evidence="9" key="1">
    <citation type="submission" date="2015-10" db="EMBL/GenBank/DDBJ databases">
        <authorList>
            <person name="Regsiter A."/>
            <person name="william w."/>
        </authorList>
    </citation>
    <scope>NUCLEOTIDE SEQUENCE</scope>
    <source>
        <strain evidence="9">Montdore</strain>
    </source>
</reference>
<dbReference type="GO" id="GO:0061630">
    <property type="term" value="F:ubiquitin protein ligase activity"/>
    <property type="evidence" value="ECO:0007669"/>
    <property type="project" value="TreeGrafter"/>
</dbReference>
<dbReference type="InterPro" id="IPR008913">
    <property type="entry name" value="Znf_CHY"/>
</dbReference>
<evidence type="ECO:0000256" key="4">
    <source>
        <dbReference type="PROSITE-ProRule" id="PRU00601"/>
    </source>
</evidence>
<dbReference type="PROSITE" id="PS51270">
    <property type="entry name" value="ZF_CTCHY"/>
    <property type="match status" value="1"/>
</dbReference>
<dbReference type="AlphaFoldDB" id="A0A292PIQ7"/>
<feature type="compositionally biased region" description="Pro residues" evidence="5">
    <location>
        <begin position="98"/>
        <end position="112"/>
    </location>
</feature>
<dbReference type="Pfam" id="PF14599">
    <property type="entry name" value="zinc_ribbon_6"/>
    <property type="match status" value="1"/>
</dbReference>
<keyword evidence="1" id="KW-0479">Metal-binding</keyword>
<dbReference type="EMBL" id="LN891229">
    <property type="protein sequence ID" value="CUS07246.1"/>
    <property type="molecule type" value="Genomic_DNA"/>
</dbReference>
<sequence length="650" mass="71403">MATYAIRFIAPVVERARRWSQSSIAEERPAIATEASPSSPSAPTTPITRLLVLDSVSEAIDIDSEDTDSARTLIIVDPPTGILPSANMDSAPNEPHNAPSPAPISQPAPTPPTSSLMPVSESSTVSTSQPSAVGPGSNAPGPFVLPEDDGQRELRRKLVEINKLEISERERARRMHLLMTEKYNASRRAADIINPGSPPPNSAQTAGADGQILLQGENPYRLSPADFARTYYAGSEVAESGVLELGCSHYRRGVKLQCSTCGKWYTCRFCHDEDQDHNLIRRETKNMLCMHCGRAQPAQQDCRHCGVRSSRYYCDKCKLWDDDPDKSIYHCNDCGICRIGKGLGKDFFHCKKCGVCMSISLEGEHRCIERSTECDCPICGEYMFTSTQTVVFMTCGHSIHQRCYYEHMRTSYRCPTCARTIINMESQFRALDLEIETQPLPEPYKNWRCLIGCNDCSAKSNVPFHFLGLKCENCKSYNTNQIRILRPEDGQDGGGGNMSPSTIPRIPESTTPSNSLLRGQANSPPRLAPAEGDAALANANRAIAAAGEAIMGLDGMGNLTLDDGWETEDSADFTDIDDDDDLGGFGSGREEGLEEEDYEDEEEDDDDDDDGDDDDNDDDDDDDDDNGGDEDGDGDDDDDDDDLIQLIGHR</sequence>
<dbReference type="SUPFAM" id="SSF57850">
    <property type="entry name" value="RING/U-box"/>
    <property type="match status" value="1"/>
</dbReference>
<keyword evidence="3" id="KW-0862">Zinc</keyword>
<dbReference type="Pfam" id="PF13639">
    <property type="entry name" value="zf-RING_2"/>
    <property type="match status" value="1"/>
</dbReference>
<dbReference type="SUPFAM" id="SSF161219">
    <property type="entry name" value="CHY zinc finger-like"/>
    <property type="match status" value="1"/>
</dbReference>
<dbReference type="InterPro" id="IPR037274">
    <property type="entry name" value="Znf_CHY_sf"/>
</dbReference>
<dbReference type="InterPro" id="IPR037275">
    <property type="entry name" value="Znf_CTCHY_sf"/>
</dbReference>
<evidence type="ECO:0000313" key="10">
    <source>
        <dbReference type="Proteomes" id="UP001412239"/>
    </source>
</evidence>
<gene>
    <name evidence="9" type="ORF">GSTUAT00008669001</name>
</gene>
<feature type="compositionally biased region" description="Polar residues" evidence="5">
    <location>
        <begin position="498"/>
        <end position="523"/>
    </location>
</feature>
<accession>A0A292PIQ7</accession>
<dbReference type="PROSITE" id="PS50089">
    <property type="entry name" value="ZF_RING_2"/>
    <property type="match status" value="1"/>
</dbReference>
<keyword evidence="2 4" id="KW-0863">Zinc-finger</keyword>
<feature type="compositionally biased region" description="Acidic residues" evidence="5">
    <location>
        <begin position="592"/>
        <end position="643"/>
    </location>
</feature>
<feature type="compositionally biased region" description="Low complexity" evidence="5">
    <location>
        <begin position="30"/>
        <end position="46"/>
    </location>
</feature>
<dbReference type="PANTHER" id="PTHR21319">
    <property type="entry name" value="RING FINGER AND CHY ZINC FINGER DOMAIN-CONTAINING PROTEIN 1"/>
    <property type="match status" value="1"/>
</dbReference>
<evidence type="ECO:0000256" key="3">
    <source>
        <dbReference type="ARBA" id="ARBA00022833"/>
    </source>
</evidence>
<evidence type="ECO:0000259" key="6">
    <source>
        <dbReference type="PROSITE" id="PS50089"/>
    </source>
</evidence>
<dbReference type="GO" id="GO:0005634">
    <property type="term" value="C:nucleus"/>
    <property type="evidence" value="ECO:0007669"/>
    <property type="project" value="TreeGrafter"/>
</dbReference>
<keyword evidence="10" id="KW-1185">Reference proteome</keyword>
<evidence type="ECO:0000256" key="1">
    <source>
        <dbReference type="ARBA" id="ARBA00022723"/>
    </source>
</evidence>